<dbReference type="AlphaFoldDB" id="A0A1X6MQW6"/>
<evidence type="ECO:0000256" key="7">
    <source>
        <dbReference type="ARBA" id="ARBA00022837"/>
    </source>
</evidence>
<dbReference type="OrthoDB" id="3039123at2759"/>
<keyword evidence="3" id="KW-0624">Polysaccharide degradation</keyword>
<keyword evidence="6 10" id="KW-0378">Hydrolase</keyword>
<accession>A0A1X6MQW6</accession>
<evidence type="ECO:0000256" key="9">
    <source>
        <dbReference type="ARBA" id="ARBA00034075"/>
    </source>
</evidence>
<keyword evidence="3" id="KW-0858">Xylan degradation</keyword>
<comment type="catalytic activity">
    <reaction evidence="9">
        <text>feruloyl-polysaccharide + H2O = ferulate + polysaccharide.</text>
        <dbReference type="EC" id="3.1.1.73"/>
    </reaction>
</comment>
<evidence type="ECO:0000256" key="4">
    <source>
        <dbReference type="ARBA" id="ARBA00022723"/>
    </source>
</evidence>
<dbReference type="PANTHER" id="PTHR33938">
    <property type="entry name" value="FERULOYL ESTERASE B-RELATED"/>
    <property type="match status" value="1"/>
</dbReference>
<dbReference type="RefSeq" id="XP_024335585.1">
    <property type="nucleotide sequence ID" value="XM_024486579.1"/>
</dbReference>
<keyword evidence="8" id="KW-1015">Disulfide bond</keyword>
<evidence type="ECO:0000313" key="12">
    <source>
        <dbReference type="Proteomes" id="UP000194127"/>
    </source>
</evidence>
<keyword evidence="5 10" id="KW-0732">Signal</keyword>
<keyword evidence="12" id="KW-1185">Reference proteome</keyword>
<keyword evidence="4" id="KW-0479">Metal-binding</keyword>
<evidence type="ECO:0000256" key="1">
    <source>
        <dbReference type="ARBA" id="ARBA00006249"/>
    </source>
</evidence>
<dbReference type="Proteomes" id="UP000194127">
    <property type="component" value="Unassembled WGS sequence"/>
</dbReference>
<dbReference type="GO" id="GO:0046872">
    <property type="term" value="F:metal ion binding"/>
    <property type="evidence" value="ECO:0007669"/>
    <property type="project" value="UniProtKB-KW"/>
</dbReference>
<dbReference type="PANTHER" id="PTHR33938:SF15">
    <property type="entry name" value="FERULOYL ESTERASE B-RELATED"/>
    <property type="match status" value="1"/>
</dbReference>
<evidence type="ECO:0000256" key="5">
    <source>
        <dbReference type="ARBA" id="ARBA00022729"/>
    </source>
</evidence>
<sequence>MFSLRRPFRVVQQCLLALLLHSTTCLGQAGQSGCLSFTLGDLSNVTLSRATYYAANTTVNSTNLWQSIDVDNLPAFCRLELSITTNSTADSSCVTEIWLPDSWNGRVLTVGNGGYAGGGASLTCSSSFAVAGISTDTGHSSTATDGTWGGPHNDNTIVDWGWRAMHLSVVVGKEVVKQYYGEAQNTSYYMGCSTGNLDALLKLKEVQMFPEDFDGVIVGSPANWQTRIQDWSVHMNLNVQPNTSARFIPESVWVDVIHPEVLRQCDAIDGLADGIINDPRFCDFRPEILTCRPGQNESTCLTLAQLGAVHRIYTDYYEFNQEWINGRYYPGGETEYPLGLVGKPFIGGQEWFQYFVLNDTQWKLEQYNASLIPLADGIDPGQANAIERNLTSFAGPGHNGKLLQYVGWADQLISPGNSIHYYESVYAFTRAYTDLDINDFYRLFTVPGMNHWYVDISGYSANAFGGVQQASAGMPPLSLSPENNVLAAMVQWVEEGVAPTSFVAVHYNDNNVEDGVAFTRPLCQYPTSLRYTGGNETDAGSFECGDSI</sequence>
<name>A0A1X6MQW6_9APHY</name>
<keyword evidence="7" id="KW-0106">Calcium</keyword>
<dbReference type="EMBL" id="KZ110603">
    <property type="protein sequence ID" value="OSX58791.1"/>
    <property type="molecule type" value="Genomic_DNA"/>
</dbReference>
<dbReference type="InterPro" id="IPR011118">
    <property type="entry name" value="Tannase/feruloyl_esterase"/>
</dbReference>
<evidence type="ECO:0000313" key="11">
    <source>
        <dbReference type="EMBL" id="OSX58791.1"/>
    </source>
</evidence>
<reference evidence="11 12" key="1">
    <citation type="submission" date="2017-04" db="EMBL/GenBank/DDBJ databases">
        <title>Genome Sequence of the Model Brown-Rot Fungus Postia placenta SB12.</title>
        <authorList>
            <consortium name="DOE Joint Genome Institute"/>
            <person name="Gaskell J."/>
            <person name="Kersten P."/>
            <person name="Larrondo L.F."/>
            <person name="Canessa P."/>
            <person name="Martinez D."/>
            <person name="Hibbett D."/>
            <person name="Schmoll M."/>
            <person name="Kubicek C.P."/>
            <person name="Martinez A.T."/>
            <person name="Yadav J."/>
            <person name="Master E."/>
            <person name="Magnuson J.K."/>
            <person name="James T."/>
            <person name="Yaver D."/>
            <person name="Berka R."/>
            <person name="Labutti K."/>
            <person name="Lipzen A."/>
            <person name="Aerts A."/>
            <person name="Barry K."/>
            <person name="Henrissat B."/>
            <person name="Blanchette R."/>
            <person name="Grigoriev I."/>
            <person name="Cullen D."/>
        </authorList>
    </citation>
    <scope>NUCLEOTIDE SEQUENCE [LARGE SCALE GENOMIC DNA]</scope>
    <source>
        <strain evidence="11 12">MAD-698-R-SB12</strain>
    </source>
</reference>
<evidence type="ECO:0000256" key="8">
    <source>
        <dbReference type="ARBA" id="ARBA00023157"/>
    </source>
</evidence>
<evidence type="ECO:0000256" key="3">
    <source>
        <dbReference type="ARBA" id="ARBA00022651"/>
    </source>
</evidence>
<dbReference type="InterPro" id="IPR029058">
    <property type="entry name" value="AB_hydrolase_fold"/>
</dbReference>
<keyword evidence="3" id="KW-0119">Carbohydrate metabolism</keyword>
<feature type="signal peptide" evidence="10">
    <location>
        <begin position="1"/>
        <end position="29"/>
    </location>
</feature>
<evidence type="ECO:0000256" key="6">
    <source>
        <dbReference type="ARBA" id="ARBA00022801"/>
    </source>
</evidence>
<evidence type="ECO:0000256" key="2">
    <source>
        <dbReference type="ARBA" id="ARBA00022487"/>
    </source>
</evidence>
<protein>
    <recommendedName>
        <fullName evidence="10">Carboxylic ester hydrolase</fullName>
        <ecNumber evidence="10">3.1.1.-</ecNumber>
    </recommendedName>
</protein>
<feature type="chain" id="PRO_5011835318" description="Carboxylic ester hydrolase" evidence="10">
    <location>
        <begin position="30"/>
        <end position="548"/>
    </location>
</feature>
<dbReference type="GO" id="GO:0030600">
    <property type="term" value="F:feruloyl esterase activity"/>
    <property type="evidence" value="ECO:0007669"/>
    <property type="project" value="UniProtKB-EC"/>
</dbReference>
<dbReference type="Pfam" id="PF07519">
    <property type="entry name" value="Tannase"/>
    <property type="match status" value="2"/>
</dbReference>
<dbReference type="EC" id="3.1.1.-" evidence="10"/>
<comment type="similarity">
    <text evidence="1 10">Belongs to the tannase family.</text>
</comment>
<evidence type="ECO:0000256" key="10">
    <source>
        <dbReference type="RuleBase" id="RU361238"/>
    </source>
</evidence>
<organism evidence="11 12">
    <name type="scientific">Postia placenta MAD-698-R-SB12</name>
    <dbReference type="NCBI Taxonomy" id="670580"/>
    <lineage>
        <taxon>Eukaryota</taxon>
        <taxon>Fungi</taxon>
        <taxon>Dikarya</taxon>
        <taxon>Basidiomycota</taxon>
        <taxon>Agaricomycotina</taxon>
        <taxon>Agaricomycetes</taxon>
        <taxon>Polyporales</taxon>
        <taxon>Adustoporiaceae</taxon>
        <taxon>Rhodonia</taxon>
    </lineage>
</organism>
<dbReference type="SUPFAM" id="SSF53474">
    <property type="entry name" value="alpha/beta-Hydrolases"/>
    <property type="match status" value="1"/>
</dbReference>
<gene>
    <name evidence="11" type="ORF">POSPLADRAFT_1151742</name>
</gene>
<dbReference type="STRING" id="670580.A0A1X6MQW6"/>
<proteinExistence type="inferred from homology"/>
<keyword evidence="2" id="KW-0719">Serine esterase</keyword>
<dbReference type="GeneID" id="36331528"/>
<dbReference type="GO" id="GO:0045493">
    <property type="term" value="P:xylan catabolic process"/>
    <property type="evidence" value="ECO:0007669"/>
    <property type="project" value="UniProtKB-KW"/>
</dbReference>